<dbReference type="RefSeq" id="XP_041217365.1">
    <property type="nucleotide sequence ID" value="XM_041365784.1"/>
</dbReference>
<evidence type="ECO:0000256" key="1">
    <source>
        <dbReference type="SAM" id="MobiDB-lite"/>
    </source>
</evidence>
<feature type="compositionally biased region" description="Basic and acidic residues" evidence="1">
    <location>
        <begin position="162"/>
        <end position="177"/>
    </location>
</feature>
<dbReference type="AlphaFoldDB" id="A0AAD4DQ81"/>
<name>A0AAD4DQ81_9AGAM</name>
<feature type="region of interest" description="Disordered" evidence="1">
    <location>
        <begin position="106"/>
        <end position="269"/>
    </location>
</feature>
<keyword evidence="3" id="KW-1185">Reference proteome</keyword>
<accession>A0AAD4DQ81</accession>
<feature type="compositionally biased region" description="Basic and acidic residues" evidence="1">
    <location>
        <begin position="136"/>
        <end position="146"/>
    </location>
</feature>
<comment type="caution">
    <text evidence="2">The sequence shown here is derived from an EMBL/GenBank/DDBJ whole genome shotgun (WGS) entry which is preliminary data.</text>
</comment>
<dbReference type="EMBL" id="JABBWK010000165">
    <property type="protein sequence ID" value="KAG1889046.1"/>
    <property type="molecule type" value="Genomic_DNA"/>
</dbReference>
<reference evidence="2" key="1">
    <citation type="journal article" date="2020" name="New Phytol.">
        <title>Comparative genomics reveals dynamic genome evolution in host specialist ectomycorrhizal fungi.</title>
        <authorList>
            <person name="Lofgren L.A."/>
            <person name="Nguyen N.H."/>
            <person name="Vilgalys R."/>
            <person name="Ruytinx J."/>
            <person name="Liao H.L."/>
            <person name="Branco S."/>
            <person name="Kuo A."/>
            <person name="LaButti K."/>
            <person name="Lipzen A."/>
            <person name="Andreopoulos W."/>
            <person name="Pangilinan J."/>
            <person name="Riley R."/>
            <person name="Hundley H."/>
            <person name="Na H."/>
            <person name="Barry K."/>
            <person name="Grigoriev I.V."/>
            <person name="Stajich J.E."/>
            <person name="Kennedy P.G."/>
        </authorList>
    </citation>
    <scope>NUCLEOTIDE SEQUENCE</scope>
    <source>
        <strain evidence="2">FC203</strain>
    </source>
</reference>
<organism evidence="2 3">
    <name type="scientific">Suillus fuscotomentosus</name>
    <dbReference type="NCBI Taxonomy" id="1912939"/>
    <lineage>
        <taxon>Eukaryota</taxon>
        <taxon>Fungi</taxon>
        <taxon>Dikarya</taxon>
        <taxon>Basidiomycota</taxon>
        <taxon>Agaricomycotina</taxon>
        <taxon>Agaricomycetes</taxon>
        <taxon>Agaricomycetidae</taxon>
        <taxon>Boletales</taxon>
        <taxon>Suillineae</taxon>
        <taxon>Suillaceae</taxon>
        <taxon>Suillus</taxon>
    </lineage>
</organism>
<evidence type="ECO:0000313" key="2">
    <source>
        <dbReference type="EMBL" id="KAG1889046.1"/>
    </source>
</evidence>
<sequence length="401" mass="46703">MSLSFEQLSFYFKEFVQSLKFQISSSTQESQIDIECPPRGNREHHYGYCITQDFILAFENEIKKFINPANFHDPTCASLTRNWLMKELRLRQLDYKCCVDLVLEPEDSADEDSEGEVEGSADNEDDTKTDEDEGGPTDHEDTKEDETNTDEQESSLYEDEKDNPKTDEEVDTIHYEDEKDDDTKTDEEADTFYFEDEKEDDPKTDEAEDDPTRFEDEKEDDPKTDEDKGDASRYEDEKDDDSKTDEYEAVIRGHNENIKDDEDEGYTSHDYENETSAIGYADDEFEVEYDAEEVVVVLSVCSDDPISFQARPTQAQMDMMTTLFCQPPQWWEHRDITYYLRAPSSELPFVTPFLHRSTFASSNHSWVGYWITRKNERKFSSSNVVAQPQTALMNLGWFLQN</sequence>
<proteinExistence type="predicted"/>
<feature type="compositionally biased region" description="Acidic residues" evidence="1">
    <location>
        <begin position="178"/>
        <end position="199"/>
    </location>
</feature>
<feature type="compositionally biased region" description="Acidic residues" evidence="1">
    <location>
        <begin position="147"/>
        <end position="161"/>
    </location>
</feature>
<feature type="compositionally biased region" description="Basic and acidic residues" evidence="1">
    <location>
        <begin position="200"/>
        <end position="216"/>
    </location>
</feature>
<dbReference type="Proteomes" id="UP001195769">
    <property type="component" value="Unassembled WGS sequence"/>
</dbReference>
<feature type="compositionally biased region" description="Basic and acidic residues" evidence="1">
    <location>
        <begin position="225"/>
        <end position="258"/>
    </location>
</feature>
<dbReference type="GeneID" id="64660082"/>
<feature type="compositionally biased region" description="Acidic residues" evidence="1">
    <location>
        <begin position="106"/>
        <end position="135"/>
    </location>
</feature>
<protein>
    <submittedName>
        <fullName evidence="2">Uncharacterized protein</fullName>
    </submittedName>
</protein>
<gene>
    <name evidence="2" type="ORF">F5891DRAFT_1177210</name>
</gene>
<evidence type="ECO:0000313" key="3">
    <source>
        <dbReference type="Proteomes" id="UP001195769"/>
    </source>
</evidence>